<dbReference type="Pfam" id="PF06585">
    <property type="entry name" value="JHBP"/>
    <property type="match status" value="1"/>
</dbReference>
<gene>
    <name evidence="4" type="ORF">V1477_004235</name>
</gene>
<dbReference type="SMART" id="SM00700">
    <property type="entry name" value="JHBP"/>
    <property type="match status" value="2"/>
</dbReference>
<dbReference type="EMBL" id="JAYRBN010000035">
    <property type="protein sequence ID" value="KAL2747543.1"/>
    <property type="molecule type" value="Genomic_DNA"/>
</dbReference>
<evidence type="ECO:0000256" key="1">
    <source>
        <dbReference type="ARBA" id="ARBA00022729"/>
    </source>
</evidence>
<evidence type="ECO:0000313" key="4">
    <source>
        <dbReference type="EMBL" id="KAL2747543.1"/>
    </source>
</evidence>
<sequence length="383" mass="43240">MKSSMEHIKPYLKEGIPDFNIPPCEPLHIDRLDFNQTTGSSSITSSFTDIKIYNGVNFVLKNIKFDVNKNELKLKINNPRLEMVSKYSLNGNILMLPITGNGSSSANLTDIDFFLKVQLQRYHEPKTGQEHFRVNDLYVDYNIHNVKLHLDNLFDGDKTLAEVMNLFLNDNWKLIAVKFKPALEETVSGIPELDLPPIEPLTIPELGMENGQGAVRVSALFSNITVLGAGNYNMTKVRVDLNTLRIDLHLTIPKVELQGRYEVAGNVLLFPIKSHGDFWALFGDVAAIARAQGAIEIRDGIRYMGLTRLLIDFSLGRARFRIIDELNGDNVIGQAMNQFLNQNAKEIIEEMRPAASSSIAKHFLSFLNTAFRKIPLKVWLRDV</sequence>
<evidence type="ECO:0000256" key="3">
    <source>
        <dbReference type="ARBA" id="ARBA00060902"/>
    </source>
</evidence>
<name>A0ABD2CTM0_VESMC</name>
<keyword evidence="2" id="KW-0090">Biological rhythms</keyword>
<evidence type="ECO:0000256" key="2">
    <source>
        <dbReference type="ARBA" id="ARBA00023108"/>
    </source>
</evidence>
<comment type="similarity">
    <text evidence="3">Belongs to the TO family.</text>
</comment>
<dbReference type="AlphaFoldDB" id="A0ABD2CTM0"/>
<organism evidence="4 5">
    <name type="scientific">Vespula maculifrons</name>
    <name type="common">Eastern yellow jacket</name>
    <name type="synonym">Wasp</name>
    <dbReference type="NCBI Taxonomy" id="7453"/>
    <lineage>
        <taxon>Eukaryota</taxon>
        <taxon>Metazoa</taxon>
        <taxon>Ecdysozoa</taxon>
        <taxon>Arthropoda</taxon>
        <taxon>Hexapoda</taxon>
        <taxon>Insecta</taxon>
        <taxon>Pterygota</taxon>
        <taxon>Neoptera</taxon>
        <taxon>Endopterygota</taxon>
        <taxon>Hymenoptera</taxon>
        <taxon>Apocrita</taxon>
        <taxon>Aculeata</taxon>
        <taxon>Vespoidea</taxon>
        <taxon>Vespidae</taxon>
        <taxon>Vespinae</taxon>
        <taxon>Vespula</taxon>
    </lineage>
</organism>
<dbReference type="InterPro" id="IPR010562">
    <property type="entry name" value="Haemolymph_juvenile_hormone-bd"/>
</dbReference>
<protein>
    <submittedName>
        <fullName evidence="4">Protein takeout</fullName>
    </submittedName>
</protein>
<keyword evidence="5" id="KW-1185">Reference proteome</keyword>
<proteinExistence type="inferred from homology"/>
<reference evidence="4 5" key="1">
    <citation type="journal article" date="2024" name="Ann. Entomol. Soc. Am.">
        <title>Genomic analyses of the southern and eastern yellowjacket wasps (Hymenoptera: Vespidae) reveal evolutionary signatures of social life.</title>
        <authorList>
            <person name="Catto M.A."/>
            <person name="Caine P.B."/>
            <person name="Orr S.E."/>
            <person name="Hunt B.G."/>
            <person name="Goodisman M.A.D."/>
        </authorList>
    </citation>
    <scope>NUCLEOTIDE SEQUENCE [LARGE SCALE GENOMIC DNA]</scope>
    <source>
        <strain evidence="4">232</strain>
        <tissue evidence="4">Head and thorax</tissue>
    </source>
</reference>
<dbReference type="Proteomes" id="UP001607303">
    <property type="component" value="Unassembled WGS sequence"/>
</dbReference>
<evidence type="ECO:0000313" key="5">
    <source>
        <dbReference type="Proteomes" id="UP001607303"/>
    </source>
</evidence>
<dbReference type="FunFam" id="3.15.10.30:FF:000001">
    <property type="entry name" value="Takeout-like protein 1"/>
    <property type="match status" value="2"/>
</dbReference>
<keyword evidence="1" id="KW-0732">Signal</keyword>
<dbReference type="GO" id="GO:0007623">
    <property type="term" value="P:circadian rhythm"/>
    <property type="evidence" value="ECO:0007669"/>
    <property type="project" value="UniProtKB-ARBA"/>
</dbReference>
<accession>A0ABD2CTM0</accession>
<comment type="caution">
    <text evidence="4">The sequence shown here is derived from an EMBL/GenBank/DDBJ whole genome shotgun (WGS) entry which is preliminary data.</text>
</comment>
<dbReference type="InterPro" id="IPR038606">
    <property type="entry name" value="To_sf"/>
</dbReference>
<dbReference type="PANTHER" id="PTHR11008">
    <property type="entry name" value="PROTEIN TAKEOUT-LIKE PROTEIN"/>
    <property type="match status" value="1"/>
</dbReference>
<dbReference type="PANTHER" id="PTHR11008:SF39">
    <property type="entry name" value="CIRCADIAN CLOCK-CONTROLLED PROTEIN-LIKE PROTEIN"/>
    <property type="match status" value="1"/>
</dbReference>
<dbReference type="Gene3D" id="3.15.10.30">
    <property type="entry name" value="Haemolymph juvenile hormone binding protein"/>
    <property type="match status" value="2"/>
</dbReference>